<keyword evidence="5" id="KW-1185">Reference proteome</keyword>
<dbReference type="PANTHER" id="PTHR43420:SF12">
    <property type="entry name" value="N-ACETYLTRANSFERASE DOMAIN-CONTAINING PROTEIN"/>
    <property type="match status" value="1"/>
</dbReference>
<dbReference type="PROSITE" id="PS51186">
    <property type="entry name" value="GNAT"/>
    <property type="match status" value="1"/>
</dbReference>
<dbReference type="AlphaFoldDB" id="A0A2K3V1T4"/>
<gene>
    <name evidence="4" type="ORF">CVO96_16560</name>
</gene>
<feature type="domain" description="N-acetyltransferase" evidence="3">
    <location>
        <begin position="9"/>
        <end position="161"/>
    </location>
</feature>
<dbReference type="Proteomes" id="UP000236379">
    <property type="component" value="Unassembled WGS sequence"/>
</dbReference>
<sequence>MTEPSLSLIAPHEVQWGAFVCADALIEARISQEVQAATRGLRALYELSADGFVIALFTVQVGALQADHTVLAGLSPQEPLAVPTLHIPVIAVHQNHQRAGLGRRLMEFLINLAREQAPNLGIKTLSLESTPNSDGFYTSLGFDRSEQTWPDGSRARWMILR</sequence>
<dbReference type="SUPFAM" id="SSF55729">
    <property type="entry name" value="Acyl-CoA N-acyltransferases (Nat)"/>
    <property type="match status" value="1"/>
</dbReference>
<protein>
    <recommendedName>
        <fullName evidence="3">N-acetyltransferase domain-containing protein</fullName>
    </recommendedName>
</protein>
<organism evidence="4 5">
    <name type="scientific">Deinococcus koreensis</name>
    <dbReference type="NCBI Taxonomy" id="2054903"/>
    <lineage>
        <taxon>Bacteria</taxon>
        <taxon>Thermotogati</taxon>
        <taxon>Deinococcota</taxon>
        <taxon>Deinococci</taxon>
        <taxon>Deinococcales</taxon>
        <taxon>Deinococcaceae</taxon>
        <taxon>Deinococcus</taxon>
    </lineage>
</organism>
<dbReference type="PANTHER" id="PTHR43420">
    <property type="entry name" value="ACETYLTRANSFERASE"/>
    <property type="match status" value="1"/>
</dbReference>
<dbReference type="InterPro" id="IPR016181">
    <property type="entry name" value="Acyl_CoA_acyltransferase"/>
</dbReference>
<dbReference type="EMBL" id="PPPD01000001">
    <property type="protein sequence ID" value="PNY82750.1"/>
    <property type="molecule type" value="Genomic_DNA"/>
</dbReference>
<dbReference type="Gene3D" id="3.40.630.30">
    <property type="match status" value="1"/>
</dbReference>
<dbReference type="OrthoDB" id="70840at2"/>
<dbReference type="GO" id="GO:0016747">
    <property type="term" value="F:acyltransferase activity, transferring groups other than amino-acyl groups"/>
    <property type="evidence" value="ECO:0007669"/>
    <property type="project" value="InterPro"/>
</dbReference>
<dbReference type="RefSeq" id="WP_103313183.1">
    <property type="nucleotide sequence ID" value="NZ_PPPD01000001.1"/>
</dbReference>
<comment type="caution">
    <text evidence="4">The sequence shown here is derived from an EMBL/GenBank/DDBJ whole genome shotgun (WGS) entry which is preliminary data.</text>
</comment>
<evidence type="ECO:0000256" key="2">
    <source>
        <dbReference type="ARBA" id="ARBA00023315"/>
    </source>
</evidence>
<evidence type="ECO:0000259" key="3">
    <source>
        <dbReference type="PROSITE" id="PS51186"/>
    </source>
</evidence>
<keyword evidence="1" id="KW-0808">Transferase</keyword>
<dbReference type="InterPro" id="IPR050680">
    <property type="entry name" value="YpeA/RimI_acetyltransf"/>
</dbReference>
<evidence type="ECO:0000313" key="5">
    <source>
        <dbReference type="Proteomes" id="UP000236379"/>
    </source>
</evidence>
<evidence type="ECO:0000256" key="1">
    <source>
        <dbReference type="ARBA" id="ARBA00022679"/>
    </source>
</evidence>
<accession>A0A2K3V1T4</accession>
<name>A0A2K3V1T4_9DEIO</name>
<keyword evidence="2" id="KW-0012">Acyltransferase</keyword>
<evidence type="ECO:0000313" key="4">
    <source>
        <dbReference type="EMBL" id="PNY82750.1"/>
    </source>
</evidence>
<proteinExistence type="predicted"/>
<dbReference type="CDD" id="cd04301">
    <property type="entry name" value="NAT_SF"/>
    <property type="match status" value="1"/>
</dbReference>
<dbReference type="Pfam" id="PF13673">
    <property type="entry name" value="Acetyltransf_10"/>
    <property type="match status" value="1"/>
</dbReference>
<reference evidence="4 5" key="1">
    <citation type="submission" date="2018-01" db="EMBL/GenBank/DDBJ databases">
        <title>Deinococcus koreensis sp. nov., a radiation-resistant bacterium isolated from river water.</title>
        <authorList>
            <person name="Choi A."/>
        </authorList>
    </citation>
    <scope>NUCLEOTIDE SEQUENCE [LARGE SCALE GENOMIC DNA]</scope>
    <source>
        <strain evidence="4 5">SJW1-2</strain>
    </source>
</reference>
<dbReference type="InterPro" id="IPR000182">
    <property type="entry name" value="GNAT_dom"/>
</dbReference>